<dbReference type="Gene3D" id="3.40.50.150">
    <property type="entry name" value="Vaccinia Virus protein VP39"/>
    <property type="match status" value="1"/>
</dbReference>
<dbReference type="PANTHER" id="PTHR13370">
    <property type="entry name" value="RNA METHYLASE-RELATED"/>
    <property type="match status" value="1"/>
</dbReference>
<dbReference type="InterPro" id="IPR002052">
    <property type="entry name" value="DNA_methylase_N6_adenine_CS"/>
</dbReference>
<evidence type="ECO:0000256" key="4">
    <source>
        <dbReference type="RuleBase" id="RU362026"/>
    </source>
</evidence>
<evidence type="ECO:0000256" key="3">
    <source>
        <dbReference type="ARBA" id="ARBA00022679"/>
    </source>
</evidence>
<dbReference type="PROSITE" id="PS00092">
    <property type="entry name" value="N6_MTASE"/>
    <property type="match status" value="1"/>
</dbReference>
<dbReference type="PANTHER" id="PTHR13370:SF3">
    <property type="entry name" value="TRNA (GUANINE(10)-N2)-METHYLTRANSFERASE HOMOLOG"/>
    <property type="match status" value="1"/>
</dbReference>
<evidence type="ECO:0000313" key="6">
    <source>
        <dbReference type="EMBL" id="KKW30103.1"/>
    </source>
</evidence>
<comment type="caution">
    <text evidence="6">The sequence shown here is derived from an EMBL/GenBank/DDBJ whole genome shotgun (WGS) entry which is preliminary data.</text>
</comment>
<protein>
    <recommendedName>
        <fullName evidence="4">Methyltransferase</fullName>
        <ecNumber evidence="4">2.1.1.-</ecNumber>
    </recommendedName>
</protein>
<dbReference type="GO" id="GO:0032259">
    <property type="term" value="P:methylation"/>
    <property type="evidence" value="ECO:0007669"/>
    <property type="project" value="UniProtKB-KW"/>
</dbReference>
<proteinExistence type="inferred from homology"/>
<dbReference type="InterPro" id="IPR002941">
    <property type="entry name" value="DNA_methylase_N4/N6"/>
</dbReference>
<dbReference type="PRINTS" id="PR00508">
    <property type="entry name" value="S21N4MTFRASE"/>
</dbReference>
<dbReference type="Proteomes" id="UP000034846">
    <property type="component" value="Unassembled WGS sequence"/>
</dbReference>
<keyword evidence="2 6" id="KW-0489">Methyltransferase</keyword>
<dbReference type="GO" id="GO:0003677">
    <property type="term" value="F:DNA binding"/>
    <property type="evidence" value="ECO:0007669"/>
    <property type="project" value="InterPro"/>
</dbReference>
<evidence type="ECO:0000256" key="2">
    <source>
        <dbReference type="ARBA" id="ARBA00022603"/>
    </source>
</evidence>
<reference evidence="6 7" key="1">
    <citation type="journal article" date="2015" name="Nature">
        <title>rRNA introns, odd ribosomes, and small enigmatic genomes across a large radiation of phyla.</title>
        <authorList>
            <person name="Brown C.T."/>
            <person name="Hug L.A."/>
            <person name="Thomas B.C."/>
            <person name="Sharon I."/>
            <person name="Castelle C.J."/>
            <person name="Singh A."/>
            <person name="Wilkins M.J."/>
            <person name="Williams K.H."/>
            <person name="Banfield J.F."/>
        </authorList>
    </citation>
    <scope>NUCLEOTIDE SEQUENCE [LARGE SCALE GENOMIC DNA]</scope>
</reference>
<dbReference type="GO" id="GO:0005737">
    <property type="term" value="C:cytoplasm"/>
    <property type="evidence" value="ECO:0007669"/>
    <property type="project" value="TreeGrafter"/>
</dbReference>
<dbReference type="SUPFAM" id="SSF53335">
    <property type="entry name" value="S-adenosyl-L-methionine-dependent methyltransferases"/>
    <property type="match status" value="1"/>
</dbReference>
<evidence type="ECO:0000256" key="1">
    <source>
        <dbReference type="ARBA" id="ARBA00006594"/>
    </source>
</evidence>
<gene>
    <name evidence="6" type="ORF">UY72_C0022G0002</name>
</gene>
<dbReference type="GO" id="GO:0008170">
    <property type="term" value="F:N-methyltransferase activity"/>
    <property type="evidence" value="ECO:0007669"/>
    <property type="project" value="InterPro"/>
</dbReference>
<organism evidence="6 7">
    <name type="scientific">Candidatus Uhrbacteria bacterium GW2011_GWD2_52_7</name>
    <dbReference type="NCBI Taxonomy" id="1618989"/>
    <lineage>
        <taxon>Bacteria</taxon>
        <taxon>Candidatus Uhriibacteriota</taxon>
    </lineage>
</organism>
<dbReference type="InterPro" id="IPR029063">
    <property type="entry name" value="SAM-dependent_MTases_sf"/>
</dbReference>
<evidence type="ECO:0000313" key="7">
    <source>
        <dbReference type="Proteomes" id="UP000034846"/>
    </source>
</evidence>
<evidence type="ECO:0000259" key="5">
    <source>
        <dbReference type="Pfam" id="PF01555"/>
    </source>
</evidence>
<sequence>MCGDARDSDAVVKFVGKERIAAIVSDPPYGVAYVESKAGFKQKLGKEKIIANDHEQSEDEYRVFTKDWMLAVRPLLTRHNSLYVFNADKMIFALREGMRDAGYVFTQLLIWAKTHAVVGRMDYLPQHELIAYGWYGRHIFQKAKDKSILVYPKPSSSKMHPTMKPVGLLRRLILNGTKAGDAVYDPFGGSGSTLIACEDTRRRCCMIELDPEYCRTIINRFEKHTGIKATKL</sequence>
<feature type="domain" description="DNA methylase N-4/N-6" evidence="5">
    <location>
        <begin position="21"/>
        <end position="217"/>
    </location>
</feature>
<dbReference type="InterPro" id="IPR001091">
    <property type="entry name" value="RM_Methyltransferase"/>
</dbReference>
<dbReference type="Pfam" id="PF01555">
    <property type="entry name" value="N6_N4_Mtase"/>
    <property type="match status" value="1"/>
</dbReference>
<dbReference type="EC" id="2.1.1.-" evidence="4"/>
<comment type="similarity">
    <text evidence="1 4">Belongs to the N(4)/N(6)-methyltransferase family.</text>
</comment>
<keyword evidence="3" id="KW-0808">Transferase</keyword>
<dbReference type="AlphaFoldDB" id="A0A0G1XFT7"/>
<dbReference type="EMBL" id="LCRD01000022">
    <property type="protein sequence ID" value="KKW30103.1"/>
    <property type="molecule type" value="Genomic_DNA"/>
</dbReference>
<accession>A0A0G1XFT7</accession>
<name>A0A0G1XFT7_9BACT</name>